<proteinExistence type="predicted"/>
<dbReference type="RefSeq" id="WP_165236751.1">
    <property type="nucleotide sequence ID" value="NZ_CP049257.1"/>
</dbReference>
<name>A0A6G6WHV5_9ACTN</name>
<evidence type="ECO:0000313" key="1">
    <source>
        <dbReference type="EMBL" id="QIG44824.1"/>
    </source>
</evidence>
<dbReference type="InterPro" id="IPR029032">
    <property type="entry name" value="AhpD-like"/>
</dbReference>
<dbReference type="Gene3D" id="1.20.1290.10">
    <property type="entry name" value="AhpD-like"/>
    <property type="match status" value="1"/>
</dbReference>
<evidence type="ECO:0008006" key="3">
    <source>
        <dbReference type="Google" id="ProtNLM"/>
    </source>
</evidence>
<keyword evidence="2" id="KW-1185">Reference proteome</keyword>
<protein>
    <recommendedName>
        <fullName evidence="3">Carboxymuconolactone decarboxylase family protein</fullName>
    </recommendedName>
</protein>
<dbReference type="EMBL" id="CP049257">
    <property type="protein sequence ID" value="QIG44824.1"/>
    <property type="molecule type" value="Genomic_DNA"/>
</dbReference>
<evidence type="ECO:0000313" key="2">
    <source>
        <dbReference type="Proteomes" id="UP000502996"/>
    </source>
</evidence>
<reference evidence="1 2" key="1">
    <citation type="submission" date="2020-02" db="EMBL/GenBank/DDBJ databases">
        <title>Full genome sequence of Nocardioides sp. R-3366.</title>
        <authorList>
            <person name="Im W.-T."/>
        </authorList>
    </citation>
    <scope>NUCLEOTIDE SEQUENCE [LARGE SCALE GENOMIC DNA]</scope>
    <source>
        <strain evidence="1 2">R-3366</strain>
    </source>
</reference>
<accession>A0A6G6WHV5</accession>
<organism evidence="1 2">
    <name type="scientific">Nocardioides anomalus</name>
    <dbReference type="NCBI Taxonomy" id="2712223"/>
    <lineage>
        <taxon>Bacteria</taxon>
        <taxon>Bacillati</taxon>
        <taxon>Actinomycetota</taxon>
        <taxon>Actinomycetes</taxon>
        <taxon>Propionibacteriales</taxon>
        <taxon>Nocardioidaceae</taxon>
        <taxon>Nocardioides</taxon>
    </lineage>
</organism>
<dbReference type="AlphaFoldDB" id="A0A6G6WHV5"/>
<sequence>MSFLNEPAPSPAVQARYDADLDAYGFVMNLSHVWAHVPGAHTRLFELLAEVGSAFSFRERGILITGAASTIGDSYCSLAWGWKLAESGSGDAASGVLSGTDADLSPREAALATWARRVAGSADRTTAADVQELRDAGFSDEEVARATVFVALRAAFSTVNAALGAQPDAELGTLAPPEVAALVTWGRPVAD</sequence>
<dbReference type="Proteomes" id="UP000502996">
    <property type="component" value="Chromosome"/>
</dbReference>
<dbReference type="KEGG" id="nano:G5V58_20405"/>
<dbReference type="SUPFAM" id="SSF69118">
    <property type="entry name" value="AhpD-like"/>
    <property type="match status" value="1"/>
</dbReference>
<gene>
    <name evidence="1" type="ORF">G5V58_20405</name>
</gene>